<organism evidence="1 2">
    <name type="scientific">Kribbella voronezhensis</name>
    <dbReference type="NCBI Taxonomy" id="2512212"/>
    <lineage>
        <taxon>Bacteria</taxon>
        <taxon>Bacillati</taxon>
        <taxon>Actinomycetota</taxon>
        <taxon>Actinomycetes</taxon>
        <taxon>Propionibacteriales</taxon>
        <taxon>Kribbellaceae</taxon>
        <taxon>Kribbella</taxon>
    </lineage>
</organism>
<accession>A0A4R7SXJ6</accession>
<dbReference type="Proteomes" id="UP000295151">
    <property type="component" value="Unassembled WGS sequence"/>
</dbReference>
<evidence type="ECO:0000313" key="1">
    <source>
        <dbReference type="EMBL" id="TDU83406.1"/>
    </source>
</evidence>
<gene>
    <name evidence="1" type="ORF">EV138_5870</name>
</gene>
<evidence type="ECO:0000313" key="2">
    <source>
        <dbReference type="Proteomes" id="UP000295151"/>
    </source>
</evidence>
<keyword evidence="2" id="KW-1185">Reference proteome</keyword>
<dbReference type="EMBL" id="SOCE01000002">
    <property type="protein sequence ID" value="TDU83406.1"/>
    <property type="molecule type" value="Genomic_DNA"/>
</dbReference>
<name>A0A4R7SXJ6_9ACTN</name>
<sequence length="50" mass="5482">MLGTDVARRLIALLRIVERTAGDHADVVTDDALLDAWFGRRAPGIQPEIP</sequence>
<dbReference type="RefSeq" id="WP_157979576.1">
    <property type="nucleotide sequence ID" value="NZ_SOCE01000002.1"/>
</dbReference>
<reference evidence="1 2" key="1">
    <citation type="submission" date="2019-03" db="EMBL/GenBank/DDBJ databases">
        <title>Genomic Encyclopedia of Type Strains, Phase III (KMG-III): the genomes of soil and plant-associated and newly described type strains.</title>
        <authorList>
            <person name="Whitman W."/>
        </authorList>
    </citation>
    <scope>NUCLEOTIDE SEQUENCE [LARGE SCALE GENOMIC DNA]</scope>
    <source>
        <strain evidence="1 2">VKM Ac-2575</strain>
    </source>
</reference>
<dbReference type="AlphaFoldDB" id="A0A4R7SXJ6"/>
<proteinExistence type="predicted"/>
<comment type="caution">
    <text evidence="1">The sequence shown here is derived from an EMBL/GenBank/DDBJ whole genome shotgun (WGS) entry which is preliminary data.</text>
</comment>
<protein>
    <submittedName>
        <fullName evidence="1">Uncharacterized protein</fullName>
    </submittedName>
</protein>